<feature type="compositionally biased region" description="Basic residues" evidence="1">
    <location>
        <begin position="53"/>
        <end position="68"/>
    </location>
</feature>
<dbReference type="AlphaFoldDB" id="A0A5B7GUR5"/>
<evidence type="ECO:0000256" key="1">
    <source>
        <dbReference type="SAM" id="MobiDB-lite"/>
    </source>
</evidence>
<feature type="region of interest" description="Disordered" evidence="1">
    <location>
        <begin position="49"/>
        <end position="88"/>
    </location>
</feature>
<keyword evidence="3" id="KW-1185">Reference proteome</keyword>
<protein>
    <submittedName>
        <fullName evidence="2">Uncharacterized protein</fullName>
    </submittedName>
</protein>
<name>A0A5B7GUR5_PORTR</name>
<reference evidence="2 3" key="1">
    <citation type="submission" date="2019-05" db="EMBL/GenBank/DDBJ databases">
        <title>Another draft genome of Portunus trituberculatus and its Hox gene families provides insights of decapod evolution.</title>
        <authorList>
            <person name="Jeong J.-H."/>
            <person name="Song I."/>
            <person name="Kim S."/>
            <person name="Choi T."/>
            <person name="Kim D."/>
            <person name="Ryu S."/>
            <person name="Kim W."/>
        </authorList>
    </citation>
    <scope>NUCLEOTIDE SEQUENCE [LARGE SCALE GENOMIC DNA]</scope>
    <source>
        <tissue evidence="2">Muscle</tissue>
    </source>
</reference>
<accession>A0A5B7GUR5</accession>
<dbReference type="Proteomes" id="UP000324222">
    <property type="component" value="Unassembled WGS sequence"/>
</dbReference>
<dbReference type="EMBL" id="VSRR010018451">
    <property type="protein sequence ID" value="MPC61356.1"/>
    <property type="molecule type" value="Genomic_DNA"/>
</dbReference>
<evidence type="ECO:0000313" key="2">
    <source>
        <dbReference type="EMBL" id="MPC61356.1"/>
    </source>
</evidence>
<feature type="compositionally biased region" description="Basic residues" evidence="1">
    <location>
        <begin position="75"/>
        <end position="88"/>
    </location>
</feature>
<organism evidence="2 3">
    <name type="scientific">Portunus trituberculatus</name>
    <name type="common">Swimming crab</name>
    <name type="synonym">Neptunus trituberculatus</name>
    <dbReference type="NCBI Taxonomy" id="210409"/>
    <lineage>
        <taxon>Eukaryota</taxon>
        <taxon>Metazoa</taxon>
        <taxon>Ecdysozoa</taxon>
        <taxon>Arthropoda</taxon>
        <taxon>Crustacea</taxon>
        <taxon>Multicrustacea</taxon>
        <taxon>Malacostraca</taxon>
        <taxon>Eumalacostraca</taxon>
        <taxon>Eucarida</taxon>
        <taxon>Decapoda</taxon>
        <taxon>Pleocyemata</taxon>
        <taxon>Brachyura</taxon>
        <taxon>Eubrachyura</taxon>
        <taxon>Portunoidea</taxon>
        <taxon>Portunidae</taxon>
        <taxon>Portuninae</taxon>
        <taxon>Portunus</taxon>
    </lineage>
</organism>
<proteinExistence type="predicted"/>
<sequence>MCPGDRRAPRPASLSLFGSGGTKLKKAFVVFSEARHFLEGSLQGTSTLAPLNLRKKEKKNKNEKKKNRTNYQKQNQRHKSQTNKANRK</sequence>
<gene>
    <name evidence="2" type="ORF">E2C01_055426</name>
</gene>
<evidence type="ECO:0000313" key="3">
    <source>
        <dbReference type="Proteomes" id="UP000324222"/>
    </source>
</evidence>
<comment type="caution">
    <text evidence="2">The sequence shown here is derived from an EMBL/GenBank/DDBJ whole genome shotgun (WGS) entry which is preliminary data.</text>
</comment>